<protein>
    <recommendedName>
        <fullName evidence="1">KANL3/Tex30 alpha/beta hydrolase-like domain-containing protein</fullName>
    </recommendedName>
</protein>
<dbReference type="InterPro" id="IPR029058">
    <property type="entry name" value="AB_hydrolase_fold"/>
</dbReference>
<dbReference type="PANTHER" id="PTHR42103">
    <property type="entry name" value="ALPHA/BETA-HYDROLASES SUPERFAMILY PROTEIN"/>
    <property type="match status" value="1"/>
</dbReference>
<evidence type="ECO:0000259" key="1">
    <source>
        <dbReference type="Pfam" id="PF20408"/>
    </source>
</evidence>
<evidence type="ECO:0000313" key="2">
    <source>
        <dbReference type="EMBL" id="SEF66735.1"/>
    </source>
</evidence>
<dbReference type="EMBL" id="FNVA01000001">
    <property type="protein sequence ID" value="SEF66735.1"/>
    <property type="molecule type" value="Genomic_DNA"/>
</dbReference>
<dbReference type="SUPFAM" id="SSF53474">
    <property type="entry name" value="alpha/beta-Hydrolases"/>
    <property type="match status" value="1"/>
</dbReference>
<dbReference type="Gene3D" id="3.40.50.1820">
    <property type="entry name" value="alpha/beta hydrolase"/>
    <property type="match status" value="1"/>
</dbReference>
<organism evidence="2 3">
    <name type="scientific">Bryocella elongata</name>
    <dbReference type="NCBI Taxonomy" id="863522"/>
    <lineage>
        <taxon>Bacteria</taxon>
        <taxon>Pseudomonadati</taxon>
        <taxon>Acidobacteriota</taxon>
        <taxon>Terriglobia</taxon>
        <taxon>Terriglobales</taxon>
        <taxon>Acidobacteriaceae</taxon>
        <taxon>Bryocella</taxon>
    </lineage>
</organism>
<reference evidence="2 3" key="1">
    <citation type="submission" date="2016-10" db="EMBL/GenBank/DDBJ databases">
        <authorList>
            <person name="de Groot N.N."/>
        </authorList>
    </citation>
    <scope>NUCLEOTIDE SEQUENCE [LARGE SCALE GENOMIC DNA]</scope>
    <source>
        <strain evidence="2 3">DSM 22489</strain>
    </source>
</reference>
<proteinExistence type="predicted"/>
<gene>
    <name evidence="2" type="ORF">SAMN05421819_0753</name>
</gene>
<evidence type="ECO:0000313" key="3">
    <source>
        <dbReference type="Proteomes" id="UP000236728"/>
    </source>
</evidence>
<dbReference type="Proteomes" id="UP000236728">
    <property type="component" value="Unassembled WGS sequence"/>
</dbReference>
<dbReference type="PANTHER" id="PTHR42103:SF2">
    <property type="entry name" value="AB HYDROLASE-1 DOMAIN-CONTAINING PROTEIN"/>
    <property type="match status" value="1"/>
</dbReference>
<dbReference type="OrthoDB" id="9800435at2"/>
<feature type="domain" description="KANL3/Tex30 alpha/beta hydrolase-like" evidence="1">
    <location>
        <begin position="35"/>
        <end position="216"/>
    </location>
</feature>
<dbReference type="Pfam" id="PF20408">
    <property type="entry name" value="Abhydrolase_11"/>
    <property type="match status" value="1"/>
</dbReference>
<dbReference type="InterPro" id="IPR046879">
    <property type="entry name" value="KANL3/Tex30_Abhydrolase"/>
</dbReference>
<dbReference type="AlphaFoldDB" id="A0A1H5TV78"/>
<name>A0A1H5TV78_9BACT</name>
<keyword evidence="3" id="KW-1185">Reference proteome</keyword>
<sequence length="229" mass="24427">MQWRSHVKTVEGLSGPAGRLEALLNTGREDALYAVLVAHPHPLGGGTMHNKVVYHSAKAFSSFGLPVLRFNFRGTGLSEGAHDEGRGEVDDVRAALDWLDTEYRLPVLFAGFSFGSNVGLRACCGDARVQGLVGIGLPVEADGRNYSYGFLPGCGAVPKLFVVGDHDPFAPKAALNAVLETALEPKRVVWVEGADHFFAGIEGSPETKLPQLGAAIRSWVKDEFGLAEG</sequence>
<dbReference type="RefSeq" id="WP_103931644.1">
    <property type="nucleotide sequence ID" value="NZ_FNVA01000001.1"/>
</dbReference>
<accession>A0A1H5TV78</accession>